<protein>
    <recommendedName>
        <fullName evidence="3">Lacal_2735 family protein</fullName>
    </recommendedName>
</protein>
<proteinExistence type="predicted"/>
<dbReference type="RefSeq" id="WP_183497237.1">
    <property type="nucleotide sequence ID" value="NZ_JACIFF010000011.1"/>
</dbReference>
<evidence type="ECO:0000313" key="2">
    <source>
        <dbReference type="Proteomes" id="UP000576209"/>
    </source>
</evidence>
<dbReference type="AlphaFoldDB" id="A0A840EGS9"/>
<dbReference type="Pfam" id="PF20027">
    <property type="entry name" value="DUF6435"/>
    <property type="match status" value="1"/>
</dbReference>
<accession>A0A840EGS9</accession>
<dbReference type="EMBL" id="JACIFF010000011">
    <property type="protein sequence ID" value="MBB4081009.1"/>
    <property type="molecule type" value="Genomic_DNA"/>
</dbReference>
<dbReference type="InterPro" id="IPR045493">
    <property type="entry name" value="DUF6435"/>
</dbReference>
<evidence type="ECO:0000313" key="1">
    <source>
        <dbReference type="EMBL" id="MBB4081009.1"/>
    </source>
</evidence>
<sequence>MFGLFKKDPLKQLERDYSRLLEEAMALQRKGDIKGYASKSAAAEAVMDQIIARRDGNQKD</sequence>
<dbReference type="Proteomes" id="UP000576209">
    <property type="component" value="Unassembled WGS sequence"/>
</dbReference>
<comment type="caution">
    <text evidence="1">The sequence shown here is derived from an EMBL/GenBank/DDBJ whole genome shotgun (WGS) entry which is preliminary data.</text>
</comment>
<name>A0A840EGS9_9BACT</name>
<dbReference type="NCBIfam" id="NF033487">
    <property type="entry name" value="Lacal_2735_fam"/>
    <property type="match status" value="1"/>
</dbReference>
<organism evidence="1 2">
    <name type="scientific">Neolewinella aquimaris</name>
    <dbReference type="NCBI Taxonomy" id="1835722"/>
    <lineage>
        <taxon>Bacteria</taxon>
        <taxon>Pseudomonadati</taxon>
        <taxon>Bacteroidota</taxon>
        <taxon>Saprospiria</taxon>
        <taxon>Saprospirales</taxon>
        <taxon>Lewinellaceae</taxon>
        <taxon>Neolewinella</taxon>
    </lineage>
</organism>
<evidence type="ECO:0008006" key="3">
    <source>
        <dbReference type="Google" id="ProtNLM"/>
    </source>
</evidence>
<gene>
    <name evidence="1" type="ORF">GGR28_003650</name>
</gene>
<reference evidence="1 2" key="1">
    <citation type="submission" date="2020-08" db="EMBL/GenBank/DDBJ databases">
        <title>Genomic Encyclopedia of Type Strains, Phase IV (KMG-IV): sequencing the most valuable type-strain genomes for metagenomic binning, comparative biology and taxonomic classification.</title>
        <authorList>
            <person name="Goeker M."/>
        </authorList>
    </citation>
    <scope>NUCLEOTIDE SEQUENCE [LARGE SCALE GENOMIC DNA]</scope>
    <source>
        <strain evidence="1 2">DSM 105137</strain>
    </source>
</reference>
<keyword evidence="2" id="KW-1185">Reference proteome</keyword>